<organism evidence="2 3">
    <name type="scientific">Nelumbo nucifera</name>
    <name type="common">Sacred lotus</name>
    <dbReference type="NCBI Taxonomy" id="4432"/>
    <lineage>
        <taxon>Eukaryota</taxon>
        <taxon>Viridiplantae</taxon>
        <taxon>Streptophyta</taxon>
        <taxon>Embryophyta</taxon>
        <taxon>Tracheophyta</taxon>
        <taxon>Spermatophyta</taxon>
        <taxon>Magnoliopsida</taxon>
        <taxon>Proteales</taxon>
        <taxon>Nelumbonaceae</taxon>
        <taxon>Nelumbo</taxon>
    </lineage>
</organism>
<dbReference type="KEGG" id="nnu:104592349"/>
<sequence>MATTLLSFRPTGIQACASSPQRKPDPNRRKASSSNWWAPLFDWAADPDYIDDNNNSSGNSDVSADTNNRSETGSEIARPRSRFAPGCLTEEKARQLRIKTMENANFHDIMYHSAIASRLASDIPSRSDR</sequence>
<protein>
    <submittedName>
        <fullName evidence="3">Uncharacterized protein LOC104592349</fullName>
    </submittedName>
</protein>
<dbReference type="Proteomes" id="UP000189703">
    <property type="component" value="Unplaced"/>
</dbReference>
<feature type="compositionally biased region" description="Low complexity" evidence="1">
    <location>
        <begin position="52"/>
        <end position="65"/>
    </location>
</feature>
<evidence type="ECO:0000313" key="2">
    <source>
        <dbReference type="Proteomes" id="UP000189703"/>
    </source>
</evidence>
<reference evidence="3" key="1">
    <citation type="submission" date="2025-08" db="UniProtKB">
        <authorList>
            <consortium name="RefSeq"/>
        </authorList>
    </citation>
    <scope>IDENTIFICATION</scope>
</reference>
<dbReference type="RefSeq" id="XP_010249979.1">
    <property type="nucleotide sequence ID" value="XM_010251677.2"/>
</dbReference>
<dbReference type="GeneID" id="104592349"/>
<dbReference type="eggNOG" id="ENOG502S79U">
    <property type="taxonomic scope" value="Eukaryota"/>
</dbReference>
<dbReference type="OrthoDB" id="1913905at2759"/>
<proteinExistence type="predicted"/>
<dbReference type="FunCoup" id="A0A1U7ZN25">
    <property type="interactions" value="633"/>
</dbReference>
<dbReference type="PANTHER" id="PTHR34198:SF1">
    <property type="entry name" value="OS01G0104300 PROTEIN"/>
    <property type="match status" value="1"/>
</dbReference>
<gene>
    <name evidence="3" type="primary">LOC104592349</name>
</gene>
<dbReference type="AlphaFoldDB" id="A0A1U7ZN25"/>
<feature type="region of interest" description="Disordered" evidence="1">
    <location>
        <begin position="48"/>
        <end position="88"/>
    </location>
</feature>
<evidence type="ECO:0000256" key="1">
    <source>
        <dbReference type="SAM" id="MobiDB-lite"/>
    </source>
</evidence>
<keyword evidence="2" id="KW-1185">Reference proteome</keyword>
<name>A0A1U7ZN25_NELNU</name>
<evidence type="ECO:0000313" key="3">
    <source>
        <dbReference type="RefSeq" id="XP_010249979.1"/>
    </source>
</evidence>
<dbReference type="OMA" id="TWWAPLF"/>
<accession>A0A1U7ZN25</accession>
<dbReference type="PANTHER" id="PTHR34198">
    <property type="entry name" value="OS01G0175100 PROTEIN"/>
    <property type="match status" value="1"/>
</dbReference>